<dbReference type="HAMAP" id="MF_04110">
    <property type="entry name" value="ENDOLYSIN_T4"/>
    <property type="match status" value="1"/>
</dbReference>
<dbReference type="GO" id="GO:0003796">
    <property type="term" value="F:lysozyme activity"/>
    <property type="evidence" value="ECO:0007669"/>
    <property type="project" value="UniProtKB-EC"/>
</dbReference>
<dbReference type="AlphaFoldDB" id="A0A2G7T5F5"/>
<comment type="catalytic activity">
    <reaction evidence="1 6">
        <text>Hydrolysis of (1-&gt;4)-beta-linkages between N-acetylmuramic acid and N-acetyl-D-glucosamine residues in a peptidoglycan and between N-acetyl-D-glucosamine residues in chitodextrins.</text>
        <dbReference type="EC" id="3.2.1.17"/>
    </reaction>
</comment>
<evidence type="ECO:0000256" key="4">
    <source>
        <dbReference type="ARBA" id="ARBA00022801"/>
    </source>
</evidence>
<comment type="similarity">
    <text evidence="6">Belongs to the glycosyl hydrolase 24 family.</text>
</comment>
<dbReference type="InterPro" id="IPR002196">
    <property type="entry name" value="Glyco_hydro_24"/>
</dbReference>
<evidence type="ECO:0000313" key="8">
    <source>
        <dbReference type="EMBL" id="PII35111.1"/>
    </source>
</evidence>
<dbReference type="GO" id="GO:0042742">
    <property type="term" value="P:defense response to bacterium"/>
    <property type="evidence" value="ECO:0007669"/>
    <property type="project" value="UniProtKB-KW"/>
</dbReference>
<dbReference type="InterPro" id="IPR034690">
    <property type="entry name" value="Endolysin_T4_type"/>
</dbReference>
<keyword evidence="5 6" id="KW-0326">Glycosidase</keyword>
<evidence type="ECO:0000256" key="1">
    <source>
        <dbReference type="ARBA" id="ARBA00000632"/>
    </source>
</evidence>
<dbReference type="Pfam" id="PF00959">
    <property type="entry name" value="Phage_lysozyme"/>
    <property type="match status" value="1"/>
</dbReference>
<evidence type="ECO:0000256" key="3">
    <source>
        <dbReference type="ARBA" id="ARBA00022638"/>
    </source>
</evidence>
<reference evidence="8" key="1">
    <citation type="submission" date="2017-10" db="EMBL/GenBank/DDBJ databases">
        <title>Chryseobacterium sp. B5 is a hydrocarbonoclastic and plant growth promoting bacterium.</title>
        <authorList>
            <person name="Thijs S."/>
            <person name="Gkorezis P."/>
            <person name="Van Hamme J."/>
        </authorList>
    </citation>
    <scope>NUCLEOTIDE SEQUENCE</scope>
    <source>
        <strain evidence="8">B5</strain>
    </source>
</reference>
<dbReference type="InterPro" id="IPR023346">
    <property type="entry name" value="Lysozyme-like_dom_sf"/>
</dbReference>
<dbReference type="GO" id="GO:0009253">
    <property type="term" value="P:peptidoglycan catabolic process"/>
    <property type="evidence" value="ECO:0007669"/>
    <property type="project" value="InterPro"/>
</dbReference>
<keyword evidence="4 6" id="KW-0378">Hydrolase</keyword>
<evidence type="ECO:0000256" key="7">
    <source>
        <dbReference type="SAM" id="SignalP"/>
    </source>
</evidence>
<dbReference type="PANTHER" id="PTHR38107">
    <property type="match status" value="1"/>
</dbReference>
<feature type="signal peptide" evidence="7">
    <location>
        <begin position="1"/>
        <end position="29"/>
    </location>
</feature>
<evidence type="ECO:0000256" key="6">
    <source>
        <dbReference type="RuleBase" id="RU003788"/>
    </source>
</evidence>
<dbReference type="InterPro" id="IPR023347">
    <property type="entry name" value="Lysozyme_dom_sf"/>
</dbReference>
<dbReference type="SUPFAM" id="SSF53955">
    <property type="entry name" value="Lysozyme-like"/>
    <property type="match status" value="1"/>
</dbReference>
<evidence type="ECO:0000256" key="5">
    <source>
        <dbReference type="ARBA" id="ARBA00023295"/>
    </source>
</evidence>
<keyword evidence="2 6" id="KW-0929">Antimicrobial</keyword>
<keyword evidence="3 6" id="KW-0081">Bacteriolytic enzyme</keyword>
<dbReference type="GO" id="GO:0031640">
    <property type="term" value="P:killing of cells of another organism"/>
    <property type="evidence" value="ECO:0007669"/>
    <property type="project" value="UniProtKB-KW"/>
</dbReference>
<dbReference type="InterPro" id="IPR051018">
    <property type="entry name" value="Bacteriophage_GH24"/>
</dbReference>
<accession>A0A2G7T5F5</accession>
<dbReference type="EC" id="3.2.1.17" evidence="6"/>
<evidence type="ECO:0000256" key="2">
    <source>
        <dbReference type="ARBA" id="ARBA00022529"/>
    </source>
</evidence>
<organism evidence="8">
    <name type="scientific">Chryseobacterium sp. B5</name>
    <dbReference type="NCBI Taxonomy" id="2050562"/>
    <lineage>
        <taxon>Bacteria</taxon>
        <taxon>Pseudomonadati</taxon>
        <taxon>Bacteroidota</taxon>
        <taxon>Flavobacteriia</taxon>
        <taxon>Flavobacteriales</taxon>
        <taxon>Weeksellaceae</taxon>
        <taxon>Chryseobacterium group</taxon>
        <taxon>Chryseobacterium</taxon>
    </lineage>
</organism>
<comment type="caution">
    <text evidence="8">The sequence shown here is derived from an EMBL/GenBank/DDBJ whole genome shotgun (WGS) entry which is preliminary data.</text>
</comment>
<dbReference type="Gene3D" id="1.10.530.40">
    <property type="match status" value="1"/>
</dbReference>
<feature type="chain" id="PRO_5013842540" description="Lysozyme" evidence="7">
    <location>
        <begin position="30"/>
        <end position="177"/>
    </location>
</feature>
<proteinExistence type="inferred from homology"/>
<protein>
    <recommendedName>
        <fullName evidence="6">Lysozyme</fullName>
        <ecNumber evidence="6">3.2.1.17</ecNumber>
    </recommendedName>
</protein>
<keyword evidence="7" id="KW-0732">Signal</keyword>
<name>A0A2G7T5F5_9FLAO</name>
<gene>
    <name evidence="8" type="ORF">CTI11_15935</name>
</gene>
<dbReference type="EMBL" id="PEKC01000060">
    <property type="protein sequence ID" value="PII35111.1"/>
    <property type="molecule type" value="Genomic_DNA"/>
</dbReference>
<dbReference type="PANTHER" id="PTHR38107:SF3">
    <property type="entry name" value="LYSOZYME RRRD-RELATED"/>
    <property type="match status" value="1"/>
</dbReference>
<sequence length="177" mass="18931">MSGPRMPVALLRKGAIPAALLAALTSPLAFQTLERWEGNVLQVYADHLAGGLPTYCAGRTNPAAVVGTKLSSDQCQAINKTTLLEYGYAVLGCVNWDYLTPQRLIGLTMFAVNVGKNGACGSQAVRQINAGNLRAGCDLIARTPDGRPNWSYADGVFVQGLQNRRQAERALCLEVQP</sequence>
<dbReference type="GO" id="GO:0016998">
    <property type="term" value="P:cell wall macromolecule catabolic process"/>
    <property type="evidence" value="ECO:0007669"/>
    <property type="project" value="InterPro"/>
</dbReference>